<dbReference type="AlphaFoldDB" id="A0A261UMC0"/>
<reference evidence="2" key="1">
    <citation type="submission" date="2017-05" db="EMBL/GenBank/DDBJ databases">
        <title>Complete and WGS of Bordetella genogroups.</title>
        <authorList>
            <person name="Spilker T."/>
            <person name="Lipuma J."/>
        </authorList>
    </citation>
    <scope>NUCLEOTIDE SEQUENCE [LARGE SCALE GENOMIC DNA]</scope>
    <source>
        <strain evidence="2">AU8856</strain>
    </source>
</reference>
<organism evidence="1 2">
    <name type="scientific">Bordetella genomosp. 11</name>
    <dbReference type="NCBI Taxonomy" id="1416808"/>
    <lineage>
        <taxon>Bacteria</taxon>
        <taxon>Pseudomonadati</taxon>
        <taxon>Pseudomonadota</taxon>
        <taxon>Betaproteobacteria</taxon>
        <taxon>Burkholderiales</taxon>
        <taxon>Alcaligenaceae</taxon>
        <taxon>Bordetella</taxon>
    </lineage>
</organism>
<gene>
    <name evidence="1" type="ORF">CAL28_28360</name>
</gene>
<keyword evidence="2" id="KW-1185">Reference proteome</keyword>
<accession>A0A261UMC0</accession>
<comment type="caution">
    <text evidence="1">The sequence shown here is derived from an EMBL/GenBank/DDBJ whole genome shotgun (WGS) entry which is preliminary data.</text>
</comment>
<protein>
    <submittedName>
        <fullName evidence="1">Uncharacterized protein</fullName>
    </submittedName>
</protein>
<dbReference type="EMBL" id="NEVS01000004">
    <property type="protein sequence ID" value="OZI63026.1"/>
    <property type="molecule type" value="Genomic_DNA"/>
</dbReference>
<evidence type="ECO:0000313" key="1">
    <source>
        <dbReference type="EMBL" id="OZI63026.1"/>
    </source>
</evidence>
<dbReference type="Proteomes" id="UP000215767">
    <property type="component" value="Unassembled WGS sequence"/>
</dbReference>
<name>A0A261UMC0_9BORD</name>
<proteinExistence type="predicted"/>
<evidence type="ECO:0000313" key="2">
    <source>
        <dbReference type="Proteomes" id="UP000215767"/>
    </source>
</evidence>
<sequence>MEGDQLAIKGARQAGRDGDFVLHQVANRLKEGLWRFLRVLLKIGLRCPEQVPGRLTVGWVPTKLERAVLGQLIENMLSPVLHHASIGRWRRRGPDVALQGLDAQRPDQVSQKIEGRMKAGLGGWLRCVRTGVLKKFRPAHPDLFAQRGVALYRWLSQDARGQGIDRRLFGRIERTGTGRFDIPGGGLQ</sequence>